<evidence type="ECO:0000313" key="3">
    <source>
        <dbReference type="Proteomes" id="UP000004671"/>
    </source>
</evidence>
<evidence type="ECO:0000313" key="1">
    <source>
        <dbReference type="EMBL" id="APF18026.1"/>
    </source>
</evidence>
<dbReference type="GO" id="GO:0009055">
    <property type="term" value="F:electron transfer activity"/>
    <property type="evidence" value="ECO:0007669"/>
    <property type="project" value="InterPro"/>
</dbReference>
<dbReference type="HOGENOM" id="CLU_2506465_0_0_0"/>
<dbReference type="Proteomes" id="UP000183868">
    <property type="component" value="Chromosome"/>
</dbReference>
<reference evidence="1 4" key="2">
    <citation type="submission" date="2016-11" db="EMBL/GenBank/DDBJ databases">
        <title>Genomic analysis of Caldithrix abyssi and proposal of a novel bacterial phylum Caldithrichaeota.</title>
        <authorList>
            <person name="Kublanov I."/>
            <person name="Sigalova O."/>
            <person name="Gavrilov S."/>
            <person name="Lebedinsky A."/>
            <person name="Ivanova N."/>
            <person name="Daum C."/>
            <person name="Reddy T."/>
            <person name="Klenk H.P."/>
            <person name="Goker M."/>
            <person name="Reva O."/>
            <person name="Miroshnichenko M."/>
            <person name="Kyprides N."/>
            <person name="Woyke T."/>
            <person name="Gelfand M."/>
        </authorList>
    </citation>
    <scope>NUCLEOTIDE SEQUENCE [LARGE SCALE GENOMIC DNA]</scope>
    <source>
        <strain evidence="1 4">LF13</strain>
    </source>
</reference>
<organism evidence="2 3">
    <name type="scientific">Caldithrix abyssi DSM 13497</name>
    <dbReference type="NCBI Taxonomy" id="880073"/>
    <lineage>
        <taxon>Bacteria</taxon>
        <taxon>Pseudomonadati</taxon>
        <taxon>Calditrichota</taxon>
        <taxon>Calditrichia</taxon>
        <taxon>Calditrichales</taxon>
        <taxon>Calditrichaceae</taxon>
        <taxon>Caldithrix</taxon>
    </lineage>
</organism>
<proteinExistence type="predicted"/>
<dbReference type="PROSITE" id="PS51257">
    <property type="entry name" value="PROKAR_LIPOPROTEIN"/>
    <property type="match status" value="1"/>
</dbReference>
<sequence length="85" mass="10041">MKLRLLWGISVALGLIWIGCTPKTPSRPISEEERLFRSKCVSCHSLPDVQQKRDWEALLQNHEKKLKLNQQQREMLLRYFSSFAQ</sequence>
<protein>
    <recommendedName>
        <fullName evidence="5">Cytochrome c domain-containing protein</fullName>
    </recommendedName>
</protein>
<dbReference type="Gene3D" id="1.10.760.10">
    <property type="entry name" value="Cytochrome c-like domain"/>
    <property type="match status" value="1"/>
</dbReference>
<dbReference type="EMBL" id="CM001402">
    <property type="protein sequence ID" value="EHO42073.1"/>
    <property type="molecule type" value="Genomic_DNA"/>
</dbReference>
<dbReference type="KEGG" id="caby:Cabys_1277"/>
<reference evidence="2 3" key="1">
    <citation type="submission" date="2011-09" db="EMBL/GenBank/DDBJ databases">
        <title>The permanent draft genome of Caldithrix abyssi DSM 13497.</title>
        <authorList>
            <consortium name="US DOE Joint Genome Institute (JGI-PGF)"/>
            <person name="Lucas S."/>
            <person name="Han J."/>
            <person name="Lapidus A."/>
            <person name="Bruce D."/>
            <person name="Goodwin L."/>
            <person name="Pitluck S."/>
            <person name="Peters L."/>
            <person name="Kyrpides N."/>
            <person name="Mavromatis K."/>
            <person name="Ivanova N."/>
            <person name="Mikhailova N."/>
            <person name="Chertkov O."/>
            <person name="Detter J.C."/>
            <person name="Tapia R."/>
            <person name="Han C."/>
            <person name="Land M."/>
            <person name="Hauser L."/>
            <person name="Markowitz V."/>
            <person name="Cheng J.-F."/>
            <person name="Hugenholtz P."/>
            <person name="Woyke T."/>
            <person name="Wu D."/>
            <person name="Spring S."/>
            <person name="Brambilla E."/>
            <person name="Klenk H.-P."/>
            <person name="Eisen J.A."/>
        </authorList>
    </citation>
    <scope>NUCLEOTIDE SEQUENCE [LARGE SCALE GENOMIC DNA]</scope>
    <source>
        <strain evidence="2 3">DSM 13497</strain>
    </source>
</reference>
<dbReference type="EMBL" id="CP018099">
    <property type="protein sequence ID" value="APF18026.1"/>
    <property type="molecule type" value="Genomic_DNA"/>
</dbReference>
<dbReference type="PaxDb" id="880073-Calab_2463"/>
<keyword evidence="3" id="KW-1185">Reference proteome</keyword>
<dbReference type="InterPro" id="IPR036909">
    <property type="entry name" value="Cyt_c-like_dom_sf"/>
</dbReference>
<gene>
    <name evidence="1" type="ORF">Cabys_1277</name>
    <name evidence="2" type="ORF">Calab_2463</name>
</gene>
<evidence type="ECO:0000313" key="2">
    <source>
        <dbReference type="EMBL" id="EHO42073.1"/>
    </source>
</evidence>
<dbReference type="OrthoDB" id="9781261at2"/>
<dbReference type="STRING" id="880073.Cabys_1277"/>
<dbReference type="AlphaFoldDB" id="H1XZ02"/>
<name>H1XZ02_CALAY</name>
<evidence type="ECO:0008006" key="5">
    <source>
        <dbReference type="Google" id="ProtNLM"/>
    </source>
</evidence>
<evidence type="ECO:0000313" key="4">
    <source>
        <dbReference type="Proteomes" id="UP000183868"/>
    </source>
</evidence>
<accession>H1XZ02</accession>
<dbReference type="GO" id="GO:0020037">
    <property type="term" value="F:heme binding"/>
    <property type="evidence" value="ECO:0007669"/>
    <property type="project" value="InterPro"/>
</dbReference>
<dbReference type="RefSeq" id="WP_006929298.1">
    <property type="nucleotide sequence ID" value="NZ_CM001402.1"/>
</dbReference>
<dbReference type="Proteomes" id="UP000004671">
    <property type="component" value="Chromosome"/>
</dbReference>
<dbReference type="InParanoid" id="H1XZ02"/>